<dbReference type="PANTHER" id="PTHR38831:SF1">
    <property type="entry name" value="TYPE II SECRETION SYSTEM PROTEIN K-RELATED"/>
    <property type="match status" value="1"/>
</dbReference>
<keyword evidence="5 10" id="KW-0997">Cell inner membrane</keyword>
<evidence type="ECO:0000259" key="13">
    <source>
        <dbReference type="Pfam" id="PF03934"/>
    </source>
</evidence>
<evidence type="ECO:0000259" key="14">
    <source>
        <dbReference type="Pfam" id="PF21687"/>
    </source>
</evidence>
<dbReference type="GO" id="GO:0005886">
    <property type="term" value="C:plasma membrane"/>
    <property type="evidence" value="ECO:0007669"/>
    <property type="project" value="UniProtKB-SubCell"/>
</dbReference>
<organism evidence="15 16">
    <name type="scientific">Wenzhouxiangella sediminis</name>
    <dbReference type="NCBI Taxonomy" id="1792836"/>
    <lineage>
        <taxon>Bacteria</taxon>
        <taxon>Pseudomonadati</taxon>
        <taxon>Pseudomonadota</taxon>
        <taxon>Gammaproteobacteria</taxon>
        <taxon>Chromatiales</taxon>
        <taxon>Wenzhouxiangellaceae</taxon>
        <taxon>Wenzhouxiangella</taxon>
    </lineage>
</organism>
<keyword evidence="3 10" id="KW-0813">Transport</keyword>
<evidence type="ECO:0000256" key="7">
    <source>
        <dbReference type="ARBA" id="ARBA00022927"/>
    </source>
</evidence>
<dbReference type="Pfam" id="PF21687">
    <property type="entry name" value="T2SSK_1st"/>
    <property type="match status" value="1"/>
</dbReference>
<comment type="subcellular location">
    <subcellularLocation>
        <location evidence="1 10">Cell inner membrane</location>
    </subcellularLocation>
</comment>
<evidence type="ECO:0000256" key="11">
    <source>
        <dbReference type="SAM" id="MobiDB-lite"/>
    </source>
</evidence>
<feature type="domain" description="T2SS protein K first SAM-like" evidence="14">
    <location>
        <begin position="141"/>
        <end position="242"/>
    </location>
</feature>
<evidence type="ECO:0000313" key="16">
    <source>
        <dbReference type="Proteomes" id="UP000260351"/>
    </source>
</evidence>
<evidence type="ECO:0000256" key="2">
    <source>
        <dbReference type="ARBA" id="ARBA00007246"/>
    </source>
</evidence>
<dbReference type="InterPro" id="IPR038072">
    <property type="entry name" value="GspK_central_sf"/>
</dbReference>
<keyword evidence="8 12" id="KW-1133">Transmembrane helix</keyword>
<dbReference type="Proteomes" id="UP000260351">
    <property type="component" value="Unassembled WGS sequence"/>
</dbReference>
<sequence>MAAALAARRGARAPAGRHRGDPGNAPLRPRSPGGGAPVRSGVLRRQRGSALLIALITAALAAVIATALLERGQRSLARSEALLASERSWQYAQGMSILARRMLEEAMAQGAEAAALDGSWTAPFQVPGGMVQGRLIDQGALFNLNALGHPDGATATEAREAFRRLLEQIGLNPIIAEELADWLDGAVMPRPGSAANDWYARQDPPYRTAGVLLANASELRWLRSVDAAAWQALAPLVTALPEPELRINVNTARPEVLAAVVAELDVEQARRVIADGPYSQPVHFIEHPLVAPLIRPDERVRLGIRSRWYLAQARVVIDGVERDYFRLMNGSAAGYDGFRRFSQGVP</sequence>
<evidence type="ECO:0000256" key="3">
    <source>
        <dbReference type="ARBA" id="ARBA00022448"/>
    </source>
</evidence>
<evidence type="ECO:0000256" key="10">
    <source>
        <dbReference type="PIRNR" id="PIRNR002786"/>
    </source>
</evidence>
<dbReference type="EMBL" id="QUZK01000025">
    <property type="protein sequence ID" value="RFF31001.1"/>
    <property type="molecule type" value="Genomic_DNA"/>
</dbReference>
<keyword evidence="4 10" id="KW-1003">Cell membrane</keyword>
<protein>
    <recommendedName>
        <fullName evidence="10">Type II secretion system protein K</fullName>
    </recommendedName>
</protein>
<dbReference type="GO" id="GO:0009306">
    <property type="term" value="P:protein secretion"/>
    <property type="evidence" value="ECO:0007669"/>
    <property type="project" value="InterPro"/>
</dbReference>
<dbReference type="Pfam" id="PF03934">
    <property type="entry name" value="T2SSK"/>
    <property type="match status" value="1"/>
</dbReference>
<dbReference type="PIRSF" id="PIRSF002786">
    <property type="entry name" value="XcpX"/>
    <property type="match status" value="1"/>
</dbReference>
<feature type="region of interest" description="Disordered" evidence="11">
    <location>
        <begin position="8"/>
        <end position="40"/>
    </location>
</feature>
<comment type="caution">
    <text evidence="15">The sequence shown here is derived from an EMBL/GenBank/DDBJ whole genome shotgun (WGS) entry which is preliminary data.</text>
</comment>
<evidence type="ECO:0000313" key="15">
    <source>
        <dbReference type="EMBL" id="RFF31001.1"/>
    </source>
</evidence>
<evidence type="ECO:0000256" key="5">
    <source>
        <dbReference type="ARBA" id="ARBA00022519"/>
    </source>
</evidence>
<gene>
    <name evidence="15" type="ORF">DZC52_06085</name>
</gene>
<evidence type="ECO:0000256" key="6">
    <source>
        <dbReference type="ARBA" id="ARBA00022692"/>
    </source>
</evidence>
<feature type="domain" description="T2SS protein K second SAM-like" evidence="13">
    <location>
        <begin position="247"/>
        <end position="274"/>
    </location>
</feature>
<dbReference type="PANTHER" id="PTHR38831">
    <property type="entry name" value="TYPE II SECRETION SYSTEM PROTEIN K"/>
    <property type="match status" value="1"/>
</dbReference>
<feature type="transmembrane region" description="Helical" evidence="12">
    <location>
        <begin position="49"/>
        <end position="69"/>
    </location>
</feature>
<dbReference type="SUPFAM" id="SSF158544">
    <property type="entry name" value="GspK insert domain-like"/>
    <property type="match status" value="1"/>
</dbReference>
<evidence type="ECO:0000256" key="12">
    <source>
        <dbReference type="SAM" id="Phobius"/>
    </source>
</evidence>
<proteinExistence type="inferred from homology"/>
<accession>A0A3E1K9Y6</accession>
<keyword evidence="9 10" id="KW-0472">Membrane</keyword>
<name>A0A3E1K9Y6_9GAMM</name>
<evidence type="ECO:0000256" key="8">
    <source>
        <dbReference type="ARBA" id="ARBA00022989"/>
    </source>
</evidence>
<evidence type="ECO:0000256" key="4">
    <source>
        <dbReference type="ARBA" id="ARBA00022475"/>
    </source>
</evidence>
<dbReference type="AlphaFoldDB" id="A0A3E1K9Y6"/>
<dbReference type="InterPro" id="IPR005628">
    <property type="entry name" value="GspK"/>
</dbReference>
<dbReference type="NCBIfam" id="NF037980">
    <property type="entry name" value="T2SS_GspK"/>
    <property type="match status" value="1"/>
</dbReference>
<reference evidence="15 16" key="1">
    <citation type="submission" date="2018-08" db="EMBL/GenBank/DDBJ databases">
        <title>Wenzhouxiangella salilacus sp. nov., a novel bacterium isolated from a saline lake in Xinjiang Province, China.</title>
        <authorList>
            <person name="Han S."/>
        </authorList>
    </citation>
    <scope>NUCLEOTIDE SEQUENCE [LARGE SCALE GENOMIC DNA]</scope>
    <source>
        <strain evidence="15 16">XDB06</strain>
    </source>
</reference>
<dbReference type="InterPro" id="IPR049031">
    <property type="entry name" value="T2SSK_SAM-like_1st"/>
</dbReference>
<keyword evidence="7" id="KW-0653">Protein transport</keyword>
<evidence type="ECO:0000256" key="9">
    <source>
        <dbReference type="ARBA" id="ARBA00023136"/>
    </source>
</evidence>
<dbReference type="Gene3D" id="1.10.40.60">
    <property type="entry name" value="EpsJ-like"/>
    <property type="match status" value="2"/>
</dbReference>
<keyword evidence="6 12" id="KW-0812">Transmembrane</keyword>
<dbReference type="InterPro" id="IPR049179">
    <property type="entry name" value="T2SSK_SAM-like_2nd"/>
</dbReference>
<dbReference type="OrthoDB" id="9788973at2"/>
<keyword evidence="16" id="KW-1185">Reference proteome</keyword>
<evidence type="ECO:0000256" key="1">
    <source>
        <dbReference type="ARBA" id="ARBA00004533"/>
    </source>
</evidence>
<dbReference type="Gene3D" id="3.30.1300.30">
    <property type="entry name" value="GSPII I/J protein-like"/>
    <property type="match status" value="1"/>
</dbReference>
<comment type="similarity">
    <text evidence="2 10">Belongs to the GSP K family.</text>
</comment>